<proteinExistence type="predicted"/>
<dbReference type="InterPro" id="IPR002654">
    <property type="entry name" value="Glyco_trans_25"/>
</dbReference>
<organism evidence="2 3">
    <name type="scientific">Roseicyclus mahoneyensis</name>
    <dbReference type="NCBI Taxonomy" id="164332"/>
    <lineage>
        <taxon>Bacteria</taxon>
        <taxon>Pseudomonadati</taxon>
        <taxon>Pseudomonadota</taxon>
        <taxon>Alphaproteobacteria</taxon>
        <taxon>Rhodobacterales</taxon>
        <taxon>Roseobacteraceae</taxon>
        <taxon>Roseicyclus</taxon>
    </lineage>
</organism>
<dbReference type="Proteomes" id="UP000245708">
    <property type="component" value="Unassembled WGS sequence"/>
</dbReference>
<dbReference type="CDD" id="cd06532">
    <property type="entry name" value="Glyco_transf_25"/>
    <property type="match status" value="1"/>
</dbReference>
<dbReference type="OrthoDB" id="259382at2"/>
<comment type="caution">
    <text evidence="2">The sequence shown here is derived from an EMBL/GenBank/DDBJ whole genome shotgun (WGS) entry which is preliminary data.</text>
</comment>
<dbReference type="Pfam" id="PF01755">
    <property type="entry name" value="Glyco_transf_25"/>
    <property type="match status" value="1"/>
</dbReference>
<reference evidence="2 3" key="1">
    <citation type="submission" date="2018-05" db="EMBL/GenBank/DDBJ databases">
        <title>Genomic Encyclopedia of Type Strains, Phase IV (KMG-IV): sequencing the most valuable type-strain genomes for metagenomic binning, comparative biology and taxonomic classification.</title>
        <authorList>
            <person name="Goeker M."/>
        </authorList>
    </citation>
    <scope>NUCLEOTIDE SEQUENCE [LARGE SCALE GENOMIC DNA]</scope>
    <source>
        <strain evidence="2 3">DSM 16097</strain>
    </source>
</reference>
<evidence type="ECO:0000313" key="2">
    <source>
        <dbReference type="EMBL" id="PWK59641.1"/>
    </source>
</evidence>
<dbReference type="EMBL" id="QGGW01000007">
    <property type="protein sequence ID" value="PWK59641.1"/>
    <property type="molecule type" value="Genomic_DNA"/>
</dbReference>
<gene>
    <name evidence="2" type="ORF">C7455_107186</name>
</gene>
<dbReference type="RefSeq" id="WP_109669454.1">
    <property type="nucleotide sequence ID" value="NZ_QGGW01000007.1"/>
</dbReference>
<evidence type="ECO:0000259" key="1">
    <source>
        <dbReference type="Pfam" id="PF01755"/>
    </source>
</evidence>
<dbReference type="AlphaFoldDB" id="A0A316GFE4"/>
<sequence length="255" mass="28668">MNDWPIYVINMAANTTRMTRVTDELARRGLSFDRFEAVDGRALTEAERARVYDPQANARRARHPMIGPELGCYLSHVALWEKIAQGPAGGAVILEDDFAAQDDLPQVIKALAADGGDWDIAKLFSLKQAQGVMARRPLSAGREIVTPYKVPTTTLGYAIRRKAAARLAARALPVSRPIDEDHKHFWELDLRVALVMPPPLRFGDETAETGSIQSARRRARGLQGWAALAQGWRSLRYRLRYVAGLHWHRLVRRVR</sequence>
<keyword evidence="2" id="KW-0808">Transferase</keyword>
<feature type="domain" description="Glycosyl transferase family 25" evidence="1">
    <location>
        <begin position="5"/>
        <end position="179"/>
    </location>
</feature>
<evidence type="ECO:0000313" key="3">
    <source>
        <dbReference type="Proteomes" id="UP000245708"/>
    </source>
</evidence>
<name>A0A316GFE4_9RHOB</name>
<dbReference type="GO" id="GO:0016740">
    <property type="term" value="F:transferase activity"/>
    <property type="evidence" value="ECO:0007669"/>
    <property type="project" value="UniProtKB-KW"/>
</dbReference>
<accession>A0A316GFE4</accession>
<keyword evidence="3" id="KW-1185">Reference proteome</keyword>
<protein>
    <submittedName>
        <fullName evidence="2">Glycosyl transferase family 25</fullName>
    </submittedName>
</protein>